<accession>A0A927MK91</accession>
<gene>
    <name evidence="1" type="ORF">H4683_001578</name>
</gene>
<dbReference type="AlphaFoldDB" id="A0A927MK91"/>
<evidence type="ECO:0000313" key="2">
    <source>
        <dbReference type="Proteomes" id="UP000658225"/>
    </source>
</evidence>
<dbReference type="RefSeq" id="WP_192598284.1">
    <property type="nucleotide sequence ID" value="NZ_JADBEL010000006.1"/>
</dbReference>
<dbReference type="Gene3D" id="3.30.565.60">
    <property type="match status" value="1"/>
</dbReference>
<dbReference type="GO" id="GO:0003678">
    <property type="term" value="F:DNA helicase activity"/>
    <property type="evidence" value="ECO:0007669"/>
    <property type="project" value="UniProtKB-EC"/>
</dbReference>
<keyword evidence="1" id="KW-0547">Nucleotide-binding</keyword>
<dbReference type="InterPro" id="IPR038475">
    <property type="entry name" value="RecG_C_sf"/>
</dbReference>
<dbReference type="EC" id="3.6.4.12" evidence="1"/>
<dbReference type="Pfam" id="PF13749">
    <property type="entry name" value="HATPase_c_4"/>
    <property type="match status" value="1"/>
</dbReference>
<dbReference type="Proteomes" id="UP000658225">
    <property type="component" value="Unassembled WGS sequence"/>
</dbReference>
<dbReference type="GO" id="GO:0016787">
    <property type="term" value="F:hydrolase activity"/>
    <property type="evidence" value="ECO:0007669"/>
    <property type="project" value="UniProtKB-KW"/>
</dbReference>
<reference evidence="1" key="1">
    <citation type="submission" date="2020-10" db="EMBL/GenBank/DDBJ databases">
        <title>Genomic Encyclopedia of Type Strains, Phase IV (KMG-IV): sequencing the most valuable type-strain genomes for metagenomic binning, comparative biology and taxonomic classification.</title>
        <authorList>
            <person name="Goeker M."/>
        </authorList>
    </citation>
    <scope>NUCLEOTIDE SEQUENCE</scope>
    <source>
        <strain evidence="1">DSM 13886</strain>
    </source>
</reference>
<keyword evidence="1" id="KW-0347">Helicase</keyword>
<sequence length="434" mass="49923">MSDGRVEGIKAQGNVKINDYIQCKVTHCIPNVRAKERFLSVVNDKGQEDQILLIQVDASPNTVHKTASDEVYLRIGDESIRLNHEQRLNLEYDKVERSFEDQIVENCRIEDLDEDVLHLYKKAVGYEGEDLYQPLYARGFIHPTTDGVMQVTAAVLLFAKYPIRFFPNSRIRFFRCEGGSEEVGTSMNIVKQHTIEGPLPVMLQQAKKFLSSQLRDFTSLNPMTGKFNSVPEYPEFAWLEGVVNAVTHRSYNIYGDDIKVKMFDDRLEISSPGRFPHIVNRENIKQVRYSRNSSVARALTDLGWVRELGEGVKRMYKEMEDLFLDDPEYLETEGSIVLTLKNNIVMRRIRREERISSLISPKWDGLNDYEKKAIEYTYSKGSITTVQLHQFTGRSKNFSLGILRSLCEKDILALNSTSSTDPNQHYILKGTRNE</sequence>
<protein>
    <submittedName>
        <fullName evidence="1">ATP-dependent DNA helicase RecG</fullName>
        <ecNumber evidence="1">3.6.4.12</ecNumber>
    </submittedName>
</protein>
<keyword evidence="2" id="KW-1185">Reference proteome</keyword>
<dbReference type="PANTHER" id="PTHR30595:SF6">
    <property type="entry name" value="SCHLAFEN ALBA-2 DOMAIN-CONTAINING PROTEIN"/>
    <property type="match status" value="1"/>
</dbReference>
<comment type="caution">
    <text evidence="1">The sequence shown here is derived from an EMBL/GenBank/DDBJ whole genome shotgun (WGS) entry which is preliminary data.</text>
</comment>
<keyword evidence="1" id="KW-0378">Hydrolase</keyword>
<organism evidence="1 2">
    <name type="scientific">Sporosarcina limicola</name>
    <dbReference type="NCBI Taxonomy" id="34101"/>
    <lineage>
        <taxon>Bacteria</taxon>
        <taxon>Bacillati</taxon>
        <taxon>Bacillota</taxon>
        <taxon>Bacilli</taxon>
        <taxon>Bacillales</taxon>
        <taxon>Caryophanaceae</taxon>
        <taxon>Sporosarcina</taxon>
    </lineage>
</organism>
<name>A0A927MK91_9BACL</name>
<dbReference type="PANTHER" id="PTHR30595">
    <property type="entry name" value="GLPR-RELATED TRANSCRIPTIONAL REPRESSOR"/>
    <property type="match status" value="1"/>
</dbReference>
<dbReference type="EMBL" id="JADBEL010000006">
    <property type="protein sequence ID" value="MBE1554502.1"/>
    <property type="molecule type" value="Genomic_DNA"/>
</dbReference>
<proteinExistence type="predicted"/>
<evidence type="ECO:0000313" key="1">
    <source>
        <dbReference type="EMBL" id="MBE1554502.1"/>
    </source>
</evidence>
<keyword evidence="1" id="KW-0067">ATP-binding</keyword>